<protein>
    <submittedName>
        <fullName evidence="2">Uncharacterized protein</fullName>
    </submittedName>
</protein>
<reference evidence="3" key="1">
    <citation type="journal article" date="2019" name="Int. J. Syst. Evol. Microbiol.">
        <title>The Global Catalogue of Microorganisms (GCM) 10K type strain sequencing project: providing services to taxonomists for standard genome sequencing and annotation.</title>
        <authorList>
            <consortium name="The Broad Institute Genomics Platform"/>
            <consortium name="The Broad Institute Genome Sequencing Center for Infectious Disease"/>
            <person name="Wu L."/>
            <person name="Ma J."/>
        </authorList>
    </citation>
    <scope>NUCLEOTIDE SEQUENCE [LARGE SCALE GENOMIC DNA]</scope>
    <source>
        <strain evidence="3">KCTC 23917</strain>
    </source>
</reference>
<evidence type="ECO:0000313" key="3">
    <source>
        <dbReference type="Proteomes" id="UP000653343"/>
    </source>
</evidence>
<keyword evidence="3" id="KW-1185">Reference proteome</keyword>
<proteinExistence type="predicted"/>
<keyword evidence="1" id="KW-1133">Transmembrane helix</keyword>
<feature type="transmembrane region" description="Helical" evidence="1">
    <location>
        <begin position="39"/>
        <end position="57"/>
    </location>
</feature>
<sequence>MCGAASGVQQLSLFHPHHDNFGGWTHILKKNRLLSAARLFWLVATAITFAVAAQASIESAKFVPRSGISAASADKLGLPRIPVVCGAKHFYFSLKLRTS</sequence>
<comment type="caution">
    <text evidence="2">The sequence shown here is derived from an EMBL/GenBank/DDBJ whole genome shotgun (WGS) entry which is preliminary data.</text>
</comment>
<dbReference type="Proteomes" id="UP000653343">
    <property type="component" value="Unassembled WGS sequence"/>
</dbReference>
<keyword evidence="1" id="KW-0472">Membrane</keyword>
<evidence type="ECO:0000313" key="2">
    <source>
        <dbReference type="EMBL" id="GGX33045.1"/>
    </source>
</evidence>
<keyword evidence="1" id="KW-0812">Transmembrane</keyword>
<accession>A0ABQ2XVJ1</accession>
<dbReference type="EMBL" id="BMYU01000001">
    <property type="protein sequence ID" value="GGX33045.1"/>
    <property type="molecule type" value="Genomic_DNA"/>
</dbReference>
<name>A0ABQ2XVJ1_9BURK</name>
<evidence type="ECO:0000256" key="1">
    <source>
        <dbReference type="SAM" id="Phobius"/>
    </source>
</evidence>
<gene>
    <name evidence="2" type="ORF">GCM10010946_08020</name>
</gene>
<organism evidence="2 3">
    <name type="scientific">Undibacterium squillarum</name>
    <dbReference type="NCBI Taxonomy" id="1131567"/>
    <lineage>
        <taxon>Bacteria</taxon>
        <taxon>Pseudomonadati</taxon>
        <taxon>Pseudomonadota</taxon>
        <taxon>Betaproteobacteria</taxon>
        <taxon>Burkholderiales</taxon>
        <taxon>Oxalobacteraceae</taxon>
        <taxon>Undibacterium</taxon>
    </lineage>
</organism>